<name>A0ABQ6X7Y6_9GAMM</name>
<evidence type="ECO:0000256" key="1">
    <source>
        <dbReference type="SAM" id="Phobius"/>
    </source>
</evidence>
<comment type="caution">
    <text evidence="2">The sequence shown here is derived from an EMBL/GenBank/DDBJ whole genome shotgun (WGS) entry which is preliminary data.</text>
</comment>
<proteinExistence type="predicted"/>
<sequence>MTQDDATPLAQESLVLPTTSGPLTTVQVGTTHYTLLGTAHVSAESADDVRQLIDSGQFDAVAIELCDARHQSMDNPDAMGEQDLFQVFKQGKAGMVAASLALGAFQQRIAEQSGIQPGAEMRAAVEECRSRDLPLLLVDRDVGITLKRIYRNVPWWQRFSLFSGLIGSVLSRQDVSKEDIEKLKEGDMLEATFSEFAAESEALYTPLIRERDRYMALRLAEDAPPGRYQNVLVVLGAGHLKGTSEHLEAPLPENPTIERASLEATPPPSKLCKATPWLITALVITGFVVGFSRNTELGWQLVIEWFLINGILSGGATIAALAHPVTVIATFFAAPLTSLNPTIGAGFVAAGVELYMRKPKVRDFSSLRHDVTQLKGWWKNRVSRTLLVFILATLGSAVGTWVAGFRIAGALFGSGAA</sequence>
<dbReference type="Pfam" id="PF01963">
    <property type="entry name" value="TraB_PrgY_gumN"/>
    <property type="match status" value="1"/>
</dbReference>
<reference evidence="2 3" key="1">
    <citation type="submission" date="2019-09" db="EMBL/GenBank/DDBJ databases">
        <title>The Halomonas whole genome shotgun (WGS).</title>
        <authorList>
            <person name="Xie Z."/>
        </authorList>
    </citation>
    <scope>NUCLEOTIDE SEQUENCE [LARGE SCALE GENOMIC DNA]</scope>
    <source>
        <strain evidence="2 3">NBT06E8</strain>
    </source>
</reference>
<keyword evidence="1" id="KW-0812">Transmembrane</keyword>
<dbReference type="InterPro" id="IPR046345">
    <property type="entry name" value="TraB_PrgY-like"/>
</dbReference>
<keyword evidence="1" id="KW-0472">Membrane</keyword>
<dbReference type="NCBIfam" id="TIGR00261">
    <property type="entry name" value="traB"/>
    <property type="match status" value="1"/>
</dbReference>
<evidence type="ECO:0000313" key="3">
    <source>
        <dbReference type="Proteomes" id="UP000466130"/>
    </source>
</evidence>
<dbReference type="EMBL" id="VWRT01000011">
    <property type="protein sequence ID" value="KAE8438135.1"/>
    <property type="molecule type" value="Genomic_DNA"/>
</dbReference>
<dbReference type="PANTHER" id="PTHR21530:SF7">
    <property type="entry name" value="TRAB DOMAIN-CONTAINING PROTEIN"/>
    <property type="match status" value="1"/>
</dbReference>
<accession>A0ABQ6X7Y6</accession>
<keyword evidence="3" id="KW-1185">Reference proteome</keyword>
<dbReference type="CDD" id="cd14726">
    <property type="entry name" value="TraB_PrgY-like"/>
    <property type="match status" value="1"/>
</dbReference>
<feature type="transmembrane region" description="Helical" evidence="1">
    <location>
        <begin position="386"/>
        <end position="412"/>
    </location>
</feature>
<feature type="transmembrane region" description="Helical" evidence="1">
    <location>
        <begin position="274"/>
        <end position="291"/>
    </location>
</feature>
<gene>
    <name evidence="2" type="ORF">F1978_11875</name>
</gene>
<protein>
    <submittedName>
        <fullName evidence="2">TraB/GumN family protein</fullName>
    </submittedName>
</protein>
<feature type="transmembrane region" description="Helical" evidence="1">
    <location>
        <begin position="328"/>
        <end position="352"/>
    </location>
</feature>
<dbReference type="Proteomes" id="UP000466130">
    <property type="component" value="Unassembled WGS sequence"/>
</dbReference>
<dbReference type="InterPro" id="IPR002816">
    <property type="entry name" value="TraB/PrgY/GumN_fam"/>
</dbReference>
<evidence type="ECO:0000313" key="2">
    <source>
        <dbReference type="EMBL" id="KAE8438135.1"/>
    </source>
</evidence>
<dbReference type="InterPro" id="IPR005230">
    <property type="entry name" value="TraB_bac"/>
</dbReference>
<keyword evidence="1" id="KW-1133">Transmembrane helix</keyword>
<dbReference type="RefSeq" id="WP_153843504.1">
    <property type="nucleotide sequence ID" value="NZ_CP048602.1"/>
</dbReference>
<organism evidence="2 3">
    <name type="scientific">Vreelandella piezotolerans</name>
    <dbReference type="NCBI Taxonomy" id="2609667"/>
    <lineage>
        <taxon>Bacteria</taxon>
        <taxon>Pseudomonadati</taxon>
        <taxon>Pseudomonadota</taxon>
        <taxon>Gammaproteobacteria</taxon>
        <taxon>Oceanospirillales</taxon>
        <taxon>Halomonadaceae</taxon>
        <taxon>Vreelandella</taxon>
    </lineage>
</organism>
<feature type="transmembrane region" description="Helical" evidence="1">
    <location>
        <begin position="303"/>
        <end position="322"/>
    </location>
</feature>
<dbReference type="PANTHER" id="PTHR21530">
    <property type="entry name" value="PHEROMONE SHUTDOWN PROTEIN"/>
    <property type="match status" value="1"/>
</dbReference>